<keyword evidence="4" id="KW-1185">Reference proteome</keyword>
<keyword evidence="2" id="KW-0732">Signal</keyword>
<gene>
    <name evidence="3" type="ORF">HO133_009440</name>
</gene>
<proteinExistence type="predicted"/>
<accession>A0A8H6CN38</accession>
<evidence type="ECO:0000313" key="4">
    <source>
        <dbReference type="Proteomes" id="UP000593566"/>
    </source>
</evidence>
<dbReference type="EMBL" id="JACCJB010000006">
    <property type="protein sequence ID" value="KAF6226574.1"/>
    <property type="molecule type" value="Genomic_DNA"/>
</dbReference>
<dbReference type="GeneID" id="59337835"/>
<dbReference type="Proteomes" id="UP000593566">
    <property type="component" value="Unassembled WGS sequence"/>
</dbReference>
<organism evidence="3 4">
    <name type="scientific">Letharia lupina</name>
    <dbReference type="NCBI Taxonomy" id="560253"/>
    <lineage>
        <taxon>Eukaryota</taxon>
        <taxon>Fungi</taxon>
        <taxon>Dikarya</taxon>
        <taxon>Ascomycota</taxon>
        <taxon>Pezizomycotina</taxon>
        <taxon>Lecanoromycetes</taxon>
        <taxon>OSLEUM clade</taxon>
        <taxon>Lecanoromycetidae</taxon>
        <taxon>Lecanorales</taxon>
        <taxon>Lecanorineae</taxon>
        <taxon>Parmeliaceae</taxon>
        <taxon>Letharia</taxon>
    </lineage>
</organism>
<evidence type="ECO:0000256" key="2">
    <source>
        <dbReference type="SAM" id="SignalP"/>
    </source>
</evidence>
<sequence length="179" mass="19406">MSSTTFVLLVIYALCAGIVSTSPSPDHALISARHQDQKPKTEPVPAYLTIKVYNDTTCGHSHVYEVYAHNTQPLAYGIMWAPGLTTRSYTLSRDLEQDEVLDWNNPYPSGSAPPGDGIPEQCGTYSQTTNPDSNGNMLHGNTCYLMAPGATCLYIYNTTMVPTYDYAAGTAKVAEKIGS</sequence>
<dbReference type="RefSeq" id="XP_037155127.1">
    <property type="nucleotide sequence ID" value="XM_037300301.1"/>
</dbReference>
<protein>
    <submittedName>
        <fullName evidence="3">Uncharacterized protein</fullName>
    </submittedName>
</protein>
<feature type="region of interest" description="Disordered" evidence="1">
    <location>
        <begin position="107"/>
        <end position="130"/>
    </location>
</feature>
<comment type="caution">
    <text evidence="3">The sequence shown here is derived from an EMBL/GenBank/DDBJ whole genome shotgun (WGS) entry which is preliminary data.</text>
</comment>
<evidence type="ECO:0000313" key="3">
    <source>
        <dbReference type="EMBL" id="KAF6226574.1"/>
    </source>
</evidence>
<evidence type="ECO:0000256" key="1">
    <source>
        <dbReference type="SAM" id="MobiDB-lite"/>
    </source>
</evidence>
<feature type="chain" id="PRO_5034742137" evidence="2">
    <location>
        <begin position="22"/>
        <end position="179"/>
    </location>
</feature>
<reference evidence="3 4" key="1">
    <citation type="journal article" date="2020" name="Genomics">
        <title>Complete, high-quality genomes from long-read metagenomic sequencing of two wolf lichen thalli reveals enigmatic genome architecture.</title>
        <authorList>
            <person name="McKenzie S.K."/>
            <person name="Walston R.F."/>
            <person name="Allen J.L."/>
        </authorList>
    </citation>
    <scope>NUCLEOTIDE SEQUENCE [LARGE SCALE GENOMIC DNA]</scope>
    <source>
        <strain evidence="3">WasteWater1</strain>
    </source>
</reference>
<dbReference type="AlphaFoldDB" id="A0A8H6CN38"/>
<feature type="signal peptide" evidence="2">
    <location>
        <begin position="1"/>
        <end position="21"/>
    </location>
</feature>
<name>A0A8H6CN38_9LECA</name>